<sequence>MLLSAALLVTLLGLSQAVPETPIYNEALARDKFYVMAAAAFRKDATKCVQNTFSNATLIRQLSVVCDTDKKDDTCSAFIVVAHSEKAIILSFRGTTNIPQLVLEVVETIGKRLPYVGGGTVSRYFLNGFDDIWHGGMKDDFLAARKQYPNYEVWVTGHSLGAALASLAGEFLVREGFVPDAQLKLITFGQPRVGDKAYSNSHDAQVTYSFRVVHYLDIVPHLPPRNFEKYFHHRYEVWYNNNMARGSKYKVCGDDSDSCSDSKLPNMFGQDHLIYYNTKVQTIEESDCVTKP</sequence>
<evidence type="ECO:0000313" key="4">
    <source>
        <dbReference type="Proteomes" id="UP000298663"/>
    </source>
</evidence>
<dbReference type="InterPro" id="IPR002921">
    <property type="entry name" value="Fungal_lipase-type"/>
</dbReference>
<keyword evidence="4" id="KW-1185">Reference proteome</keyword>
<dbReference type="Gene3D" id="3.40.50.1820">
    <property type="entry name" value="alpha/beta hydrolase"/>
    <property type="match status" value="1"/>
</dbReference>
<protein>
    <recommendedName>
        <fullName evidence="2">Fungal lipase-type domain-containing protein</fullName>
    </recommendedName>
</protein>
<feature type="chain" id="PRO_5020866079" description="Fungal lipase-type domain-containing protein" evidence="1">
    <location>
        <begin position="18"/>
        <end position="292"/>
    </location>
</feature>
<gene>
    <name evidence="3" type="ORF">L596_011796</name>
</gene>
<feature type="signal peptide" evidence="1">
    <location>
        <begin position="1"/>
        <end position="17"/>
    </location>
</feature>
<comment type="caution">
    <text evidence="3">The sequence shown here is derived from an EMBL/GenBank/DDBJ whole genome shotgun (WGS) entry which is preliminary data.</text>
</comment>
<dbReference type="GO" id="GO:0006629">
    <property type="term" value="P:lipid metabolic process"/>
    <property type="evidence" value="ECO:0007669"/>
    <property type="project" value="InterPro"/>
</dbReference>
<evidence type="ECO:0000313" key="3">
    <source>
        <dbReference type="EMBL" id="TKR87393.1"/>
    </source>
</evidence>
<reference evidence="3 4" key="1">
    <citation type="journal article" date="2015" name="Genome Biol.">
        <title>Comparative genomics of Steinernema reveals deeply conserved gene regulatory networks.</title>
        <authorList>
            <person name="Dillman A.R."/>
            <person name="Macchietto M."/>
            <person name="Porter C.F."/>
            <person name="Rogers A."/>
            <person name="Williams B."/>
            <person name="Antoshechkin I."/>
            <person name="Lee M.M."/>
            <person name="Goodwin Z."/>
            <person name="Lu X."/>
            <person name="Lewis E.E."/>
            <person name="Goodrich-Blair H."/>
            <person name="Stock S.P."/>
            <person name="Adams B.J."/>
            <person name="Sternberg P.W."/>
            <person name="Mortazavi A."/>
        </authorList>
    </citation>
    <scope>NUCLEOTIDE SEQUENCE [LARGE SCALE GENOMIC DNA]</scope>
    <source>
        <strain evidence="3 4">ALL</strain>
    </source>
</reference>
<dbReference type="CDD" id="cd00519">
    <property type="entry name" value="Lipase_3"/>
    <property type="match status" value="1"/>
</dbReference>
<dbReference type="Pfam" id="PF01764">
    <property type="entry name" value="Lipase_3"/>
    <property type="match status" value="1"/>
</dbReference>
<organism evidence="3 4">
    <name type="scientific">Steinernema carpocapsae</name>
    <name type="common">Entomopathogenic nematode</name>
    <dbReference type="NCBI Taxonomy" id="34508"/>
    <lineage>
        <taxon>Eukaryota</taxon>
        <taxon>Metazoa</taxon>
        <taxon>Ecdysozoa</taxon>
        <taxon>Nematoda</taxon>
        <taxon>Chromadorea</taxon>
        <taxon>Rhabditida</taxon>
        <taxon>Tylenchina</taxon>
        <taxon>Panagrolaimomorpha</taxon>
        <taxon>Strongyloidoidea</taxon>
        <taxon>Steinernematidae</taxon>
        <taxon>Steinernema</taxon>
    </lineage>
</organism>
<dbReference type="InterPro" id="IPR029058">
    <property type="entry name" value="AB_hydrolase_fold"/>
</dbReference>
<reference evidence="3 4" key="2">
    <citation type="journal article" date="2019" name="G3 (Bethesda)">
        <title>Hybrid Assembly of the Genome of the Entomopathogenic Nematode Steinernema carpocapsae Identifies the X-Chromosome.</title>
        <authorList>
            <person name="Serra L."/>
            <person name="Macchietto M."/>
            <person name="Macias-Munoz A."/>
            <person name="McGill C.J."/>
            <person name="Rodriguez I.M."/>
            <person name="Rodriguez B."/>
            <person name="Murad R."/>
            <person name="Mortazavi A."/>
        </authorList>
    </citation>
    <scope>NUCLEOTIDE SEQUENCE [LARGE SCALE GENOMIC DNA]</scope>
    <source>
        <strain evidence="3 4">ALL</strain>
    </source>
</reference>
<keyword evidence="1" id="KW-0732">Signal</keyword>
<dbReference type="EMBL" id="AZBU02000003">
    <property type="protein sequence ID" value="TKR87393.1"/>
    <property type="molecule type" value="Genomic_DNA"/>
</dbReference>
<dbReference type="SUPFAM" id="SSF53474">
    <property type="entry name" value="alpha/beta-Hydrolases"/>
    <property type="match status" value="1"/>
</dbReference>
<dbReference type="OrthoDB" id="5866690at2759"/>
<evidence type="ECO:0000259" key="2">
    <source>
        <dbReference type="Pfam" id="PF01764"/>
    </source>
</evidence>
<dbReference type="PANTHER" id="PTHR45908">
    <property type="entry name" value="PROTEIN CBG11750-RELATED"/>
    <property type="match status" value="1"/>
</dbReference>
<dbReference type="Proteomes" id="UP000298663">
    <property type="component" value="Unassembled WGS sequence"/>
</dbReference>
<feature type="domain" description="Fungal lipase-type" evidence="2">
    <location>
        <begin position="90"/>
        <end position="226"/>
    </location>
</feature>
<name>A0A4U5NW00_STECR</name>
<accession>A0A4U5NW00</accession>
<dbReference type="AlphaFoldDB" id="A0A4U5NW00"/>
<proteinExistence type="predicted"/>
<evidence type="ECO:0000256" key="1">
    <source>
        <dbReference type="SAM" id="SignalP"/>
    </source>
</evidence>